<comment type="caution">
    <text evidence="1">The sequence shown here is derived from an EMBL/GenBank/DDBJ whole genome shotgun (WGS) entry which is preliminary data.</text>
</comment>
<dbReference type="Proteomes" id="UP000003082">
    <property type="component" value="Unassembled WGS sequence"/>
</dbReference>
<accession>B9CXP4</accession>
<evidence type="ECO:0000313" key="1">
    <source>
        <dbReference type="EMBL" id="EEF15468.1"/>
    </source>
</evidence>
<reference evidence="1 2" key="1">
    <citation type="submission" date="2008-08" db="EMBL/GenBank/DDBJ databases">
        <authorList>
            <person name="Madupu R."/>
            <person name="Durkin A.S."/>
            <person name="Torralba M."/>
            <person name="Methe B."/>
            <person name="Sutton G.G."/>
            <person name="Strausberg R.L."/>
            <person name="Nelson K.E."/>
        </authorList>
    </citation>
    <scope>NUCLEOTIDE SEQUENCE [LARGE SCALE GENOMIC DNA]</scope>
    <source>
        <strain evidence="1 2">RM3267</strain>
    </source>
</reference>
<organism evidence="1 2">
    <name type="scientific">Campylobacter rectus RM3267</name>
    <dbReference type="NCBI Taxonomy" id="553218"/>
    <lineage>
        <taxon>Bacteria</taxon>
        <taxon>Pseudomonadati</taxon>
        <taxon>Campylobacterota</taxon>
        <taxon>Epsilonproteobacteria</taxon>
        <taxon>Campylobacterales</taxon>
        <taxon>Campylobacteraceae</taxon>
        <taxon>Campylobacter</taxon>
    </lineage>
</organism>
<name>B9CXP4_CAMRE</name>
<sequence>MCGEFVGGLNLSGLNLKLRLQDRFKLRNDDILNFSSRCACNF</sequence>
<protein>
    <submittedName>
        <fullName evidence="1">Uncharacterized protein</fullName>
    </submittedName>
</protein>
<gene>
    <name evidence="1" type="ORF">CAMRE0001_0108</name>
</gene>
<evidence type="ECO:0000313" key="2">
    <source>
        <dbReference type="Proteomes" id="UP000003082"/>
    </source>
</evidence>
<keyword evidence="2" id="KW-1185">Reference proteome</keyword>
<dbReference type="EMBL" id="ACFU01000001">
    <property type="protein sequence ID" value="EEF15468.1"/>
    <property type="molecule type" value="Genomic_DNA"/>
</dbReference>
<dbReference type="AlphaFoldDB" id="B9CXP4"/>
<dbReference type="STRING" id="553218.CAMRE0001_0108"/>
<proteinExistence type="predicted"/>